<protein>
    <submittedName>
        <fullName evidence="2">Uncharacterized protein</fullName>
    </submittedName>
</protein>
<proteinExistence type="predicted"/>
<dbReference type="Gene3D" id="2.120.10.80">
    <property type="entry name" value="Kelch-type beta propeller"/>
    <property type="match status" value="1"/>
</dbReference>
<dbReference type="EMBL" id="MPUH01001636">
    <property type="protein sequence ID" value="OMJ66777.1"/>
    <property type="molecule type" value="Genomic_DNA"/>
</dbReference>
<organism evidence="2 3">
    <name type="scientific">Stentor coeruleus</name>
    <dbReference type="NCBI Taxonomy" id="5963"/>
    <lineage>
        <taxon>Eukaryota</taxon>
        <taxon>Sar</taxon>
        <taxon>Alveolata</taxon>
        <taxon>Ciliophora</taxon>
        <taxon>Postciliodesmatophora</taxon>
        <taxon>Heterotrichea</taxon>
        <taxon>Heterotrichida</taxon>
        <taxon>Stentoridae</taxon>
        <taxon>Stentor</taxon>
    </lineage>
</organism>
<dbReference type="InterPro" id="IPR015915">
    <property type="entry name" value="Kelch-typ_b-propeller"/>
</dbReference>
<feature type="compositionally biased region" description="Polar residues" evidence="1">
    <location>
        <begin position="543"/>
        <end position="559"/>
    </location>
</feature>
<feature type="region of interest" description="Disordered" evidence="1">
    <location>
        <begin position="459"/>
        <end position="595"/>
    </location>
</feature>
<reference evidence="2 3" key="1">
    <citation type="submission" date="2016-11" db="EMBL/GenBank/DDBJ databases">
        <title>The macronuclear genome of Stentor coeruleus: a giant cell with tiny introns.</title>
        <authorList>
            <person name="Slabodnick M."/>
            <person name="Ruby J.G."/>
            <person name="Reiff S.B."/>
            <person name="Swart E.C."/>
            <person name="Gosai S."/>
            <person name="Prabakaran S."/>
            <person name="Witkowska E."/>
            <person name="Larue G.E."/>
            <person name="Fisher S."/>
            <person name="Freeman R.M."/>
            <person name="Gunawardena J."/>
            <person name="Chu W."/>
            <person name="Stover N.A."/>
            <person name="Gregory B.D."/>
            <person name="Nowacki M."/>
            <person name="Derisi J."/>
            <person name="Roy S.W."/>
            <person name="Marshall W.F."/>
            <person name="Sood P."/>
        </authorList>
    </citation>
    <scope>NUCLEOTIDE SEQUENCE [LARGE SCALE GENOMIC DNA]</scope>
    <source>
        <strain evidence="2">WM001</strain>
    </source>
</reference>
<dbReference type="AlphaFoldDB" id="A0A1R2AQI9"/>
<name>A0A1R2AQI9_9CILI</name>
<dbReference type="SUPFAM" id="SSF117281">
    <property type="entry name" value="Kelch motif"/>
    <property type="match status" value="1"/>
</dbReference>
<evidence type="ECO:0000256" key="1">
    <source>
        <dbReference type="SAM" id="MobiDB-lite"/>
    </source>
</evidence>
<accession>A0A1R2AQI9</accession>
<gene>
    <name evidence="2" type="ORF">SteCoe_36264</name>
</gene>
<feature type="compositionally biased region" description="Polar residues" evidence="1">
    <location>
        <begin position="585"/>
        <end position="595"/>
    </location>
</feature>
<sequence>MGSCTSKVPTKEQEKKIELPNFYYLSRSTCTLIHCHDNRMESLGFKGSFKIYKDSIIGLIGSNFIFSLCGTKLNGKITSRAYAINTKTCSLYTLKKLPEKIENGSIFYYKSVVFIINSGSFGLISYDFTDKDWETLTINFEKSKYRKFSKFSCFLQGNKVYSICGIYKKRPNVDIFTLNLDDFTFTKSSMQVPLYLINPICISRNDNIIITGGLEEDGTANTKIYIKNLNNDWEVLAGPKSIKLEDYPPILNDTSMIFFAFPKMLVKFKNNFVVYNLSMTDNANFPTQDKKKKSIVSVNSISSQQSMLLLQAEILDQVIVENHYTSSSSDSDFINSQSLPSEDEAQKVVMKNRISDDVYDTHKKVKVFGLLKKVDTEAIRKNKEDLKLRFQANQTAFKSKSKAPFLPSNFLKIAKVKIHETSESENGEDKNIRDSFSSSFEELKIKPISSLKLEEDKKSDSSCEIKKKKSSHYKAESNSKKSSLSETKMDLETEINIPIKKDANSDYEEAPQSTKKECISQSLSSPSSFIPSKSSKYRENVSEDSQNSINQKHPNNEIASLNIEKNIKYEFSSSEENEDLDEKSPLQTTVKNLWN</sequence>
<dbReference type="Proteomes" id="UP000187209">
    <property type="component" value="Unassembled WGS sequence"/>
</dbReference>
<comment type="caution">
    <text evidence="2">The sequence shown here is derived from an EMBL/GenBank/DDBJ whole genome shotgun (WGS) entry which is preliminary data.</text>
</comment>
<evidence type="ECO:0000313" key="2">
    <source>
        <dbReference type="EMBL" id="OMJ66777.1"/>
    </source>
</evidence>
<feature type="compositionally biased region" description="Low complexity" evidence="1">
    <location>
        <begin position="519"/>
        <end position="534"/>
    </location>
</feature>
<keyword evidence="3" id="KW-1185">Reference proteome</keyword>
<evidence type="ECO:0000313" key="3">
    <source>
        <dbReference type="Proteomes" id="UP000187209"/>
    </source>
</evidence>